<dbReference type="GeneID" id="68859912"/>
<organism evidence="1 2">
    <name type="scientific">Halapricum desulfuricans</name>
    <dbReference type="NCBI Taxonomy" id="2841257"/>
    <lineage>
        <taxon>Archaea</taxon>
        <taxon>Methanobacteriati</taxon>
        <taxon>Methanobacteriota</taxon>
        <taxon>Stenosarchaea group</taxon>
        <taxon>Halobacteria</taxon>
        <taxon>Halobacteriales</taxon>
        <taxon>Haloarculaceae</taxon>
        <taxon>Halapricum</taxon>
    </lineage>
</organism>
<reference evidence="1" key="1">
    <citation type="submission" date="2020-11" db="EMBL/GenBank/DDBJ databases">
        <title>Carbohydrate-dependent, anaerobic sulfur respiration: A novel catabolism in halophilic archaea.</title>
        <authorList>
            <person name="Sorokin D.Y."/>
            <person name="Messina E."/>
            <person name="Smedile F."/>
            <person name="La Cono V."/>
            <person name="Hallsworth J.E."/>
            <person name="Yakimov M.M."/>
        </authorList>
    </citation>
    <scope>NUCLEOTIDE SEQUENCE</scope>
    <source>
        <strain evidence="1">HSR-Bgl</strain>
    </source>
</reference>
<evidence type="ECO:0000313" key="1">
    <source>
        <dbReference type="EMBL" id="QSG10819.1"/>
    </source>
</evidence>
<dbReference type="EMBL" id="CP064789">
    <property type="protein sequence ID" value="QSG10819.1"/>
    <property type="molecule type" value="Genomic_DNA"/>
</dbReference>
<protein>
    <submittedName>
        <fullName evidence="1">HD superfamily phosphohydrolase</fullName>
    </submittedName>
</protein>
<accession>A0A897NIV6</accession>
<dbReference type="AlphaFoldDB" id="A0A897NIV6"/>
<dbReference type="GO" id="GO:0016787">
    <property type="term" value="F:hydrolase activity"/>
    <property type="evidence" value="ECO:0007669"/>
    <property type="project" value="UniProtKB-KW"/>
</dbReference>
<dbReference type="RefSeq" id="WP_229125389.1">
    <property type="nucleotide sequence ID" value="NZ_CP064789.1"/>
</dbReference>
<evidence type="ECO:0000313" key="2">
    <source>
        <dbReference type="Proteomes" id="UP000663305"/>
    </source>
</evidence>
<keyword evidence="1" id="KW-0378">Hydrolase</keyword>
<gene>
    <name evidence="1" type="ORF">HSBGL_0382</name>
</gene>
<name>A0A897NIV6_9EURY</name>
<sequence>MKYLGVDRRLSSEQADHLCSMPPNPRSMRTIKDSVHEYIEVEGVARDLLDAAAL</sequence>
<proteinExistence type="predicted"/>
<dbReference type="Proteomes" id="UP000663305">
    <property type="component" value="Chromosome"/>
</dbReference>